<feature type="compositionally biased region" description="Basic residues" evidence="2">
    <location>
        <begin position="1"/>
        <end position="11"/>
    </location>
</feature>
<feature type="compositionally biased region" description="Gly residues" evidence="2">
    <location>
        <begin position="153"/>
        <end position="167"/>
    </location>
</feature>
<feature type="compositionally biased region" description="Low complexity" evidence="2">
    <location>
        <begin position="635"/>
        <end position="648"/>
    </location>
</feature>
<feature type="transmembrane region" description="Helical" evidence="3">
    <location>
        <begin position="436"/>
        <end position="457"/>
    </location>
</feature>
<dbReference type="Proteomes" id="UP000722791">
    <property type="component" value="Unassembled WGS sequence"/>
</dbReference>
<dbReference type="EMBL" id="BNCQ01000017">
    <property type="protein sequence ID" value="GIM05024.1"/>
    <property type="molecule type" value="Genomic_DNA"/>
</dbReference>
<keyword evidence="3" id="KW-0472">Membrane</keyword>
<feature type="non-terminal residue" evidence="4">
    <location>
        <position position="1"/>
    </location>
</feature>
<evidence type="ECO:0000313" key="5">
    <source>
        <dbReference type="Proteomes" id="UP000722791"/>
    </source>
</evidence>
<evidence type="ECO:0000256" key="2">
    <source>
        <dbReference type="SAM" id="MobiDB-lite"/>
    </source>
</evidence>
<organism evidence="4 5">
    <name type="scientific">Volvox reticuliferus</name>
    <dbReference type="NCBI Taxonomy" id="1737510"/>
    <lineage>
        <taxon>Eukaryota</taxon>
        <taxon>Viridiplantae</taxon>
        <taxon>Chlorophyta</taxon>
        <taxon>core chlorophytes</taxon>
        <taxon>Chlorophyceae</taxon>
        <taxon>CS clade</taxon>
        <taxon>Chlamydomonadales</taxon>
        <taxon>Volvocaceae</taxon>
        <taxon>Volvox</taxon>
    </lineage>
</organism>
<name>A0A8J4LPH8_9CHLO</name>
<feature type="region of interest" description="Disordered" evidence="2">
    <location>
        <begin position="610"/>
        <end position="671"/>
    </location>
</feature>
<keyword evidence="3" id="KW-1133">Transmembrane helix</keyword>
<feature type="compositionally biased region" description="Polar residues" evidence="2">
    <location>
        <begin position="219"/>
        <end position="230"/>
    </location>
</feature>
<keyword evidence="3" id="KW-0812">Transmembrane</keyword>
<feature type="compositionally biased region" description="Pro residues" evidence="2">
    <location>
        <begin position="649"/>
        <end position="668"/>
    </location>
</feature>
<feature type="coiled-coil region" evidence="1">
    <location>
        <begin position="321"/>
        <end position="348"/>
    </location>
</feature>
<comment type="caution">
    <text evidence="4">The sequence shown here is derived from an EMBL/GenBank/DDBJ whole genome shotgun (WGS) entry which is preliminary data.</text>
</comment>
<evidence type="ECO:0000256" key="3">
    <source>
        <dbReference type="SAM" id="Phobius"/>
    </source>
</evidence>
<evidence type="ECO:0000256" key="1">
    <source>
        <dbReference type="SAM" id="Coils"/>
    </source>
</evidence>
<keyword evidence="1" id="KW-0175">Coiled coil</keyword>
<feature type="compositionally biased region" description="Polar residues" evidence="2">
    <location>
        <begin position="197"/>
        <end position="208"/>
    </location>
</feature>
<sequence>RPRYKPHRKGAKSMDNSISPGPVSPNDRLGSPGFLLRPPDMAMLNTARSLSVRAESTAPSPSQAGSFRPSRVRVRPQLDQDVTGTPTKHGQQSSGPWRPIWTASVAGQAPPNPLPPRSCRSQCNNQESHEQGPSAPRVQEPRWTTNGNSTGCGSSGGGWGSSPGGGPQSEASPRGMSAVFPGSLRCDDLYVPVQKTTSCTPQRASQRPSPVPEHGRTGECSSASTPNTGQLPDYSYPSSRGRKSQMPDYMKVFTVPKDVHDEVWSPAPFSRNDVTRRNRIPDTDDVIIEPIIQNLGISDKEMERRISEQMGNLYLFFRRLYDQDQEEIRCLQAQMEQRDMEIRRLRRTKLGANESEMATSLPIIKWKPKKDQHQFLVPTATWRSDACSSEPPLSPLKQPADMPVISMMMPPVISPARPFFKWWANVHSLYTRHSTLWQGLLFLLLLILSVGLLAGLLTRRPLNNSTTNFADYTQPGPTVIDLSSRGLAFTVNMSQGTSTFFALVPTVKLFASNRTPSATDVRTLLQGPTLSPLHGLAVACGERIAMQSQVFTFNIAATTIAVDNLGPFCEITGALPDRCSLCPNVQPGTSYALLVTFSDSDDLHQTQVTTAPLPLPSSLPLVPPTPSSPIPLEPSLPSSQLPTPGLSPSAPPPPMPPPQQPSPSPAAPLAPLAPTLQFAPTASAVGQTSFEFTFSLSRPGLVRFIVMFPVLYAQSGGAYVSFATSDPIAGQPFEVMPAPSQTVLGQNGVAAAGTVNVTTDLPYTVRVDGTLPGVVNAAATCSCGAGGCNCTVPAPCQGKMCNIGPSALAPNTTYKVFMSISTPDGVADTQKPIYVGSVTTGADLVGPLVSSSAAIAQKTITPSGFTLSGIHLDTEALLYIMVSKPANGQQSIPAGTATTLKEDVIVRRRHLAVLRGRPRTVLQQAVPAYDNTDAGDSLLVADSAPIAQMFA</sequence>
<evidence type="ECO:0000313" key="4">
    <source>
        <dbReference type="EMBL" id="GIM05024.1"/>
    </source>
</evidence>
<reference evidence="4" key="1">
    <citation type="journal article" date="2021" name="Proc. Natl. Acad. Sci. U.S.A.">
        <title>Three genomes in the algal genus Volvox reveal the fate of a haploid sex-determining region after a transition to homothallism.</title>
        <authorList>
            <person name="Yamamoto K."/>
            <person name="Hamaji T."/>
            <person name="Kawai-Toyooka H."/>
            <person name="Matsuzaki R."/>
            <person name="Takahashi F."/>
            <person name="Nishimura Y."/>
            <person name="Kawachi M."/>
            <person name="Noguchi H."/>
            <person name="Minakuchi Y."/>
            <person name="Umen J.G."/>
            <person name="Toyoda A."/>
            <person name="Nozaki H."/>
        </authorList>
    </citation>
    <scope>NUCLEOTIDE SEQUENCE</scope>
    <source>
        <strain evidence="4">NIES-3785</strain>
    </source>
</reference>
<feature type="compositionally biased region" description="Polar residues" evidence="2">
    <location>
        <begin position="80"/>
        <end position="95"/>
    </location>
</feature>
<accession>A0A8J4LPH8</accession>
<dbReference type="AlphaFoldDB" id="A0A8J4LPH8"/>
<gene>
    <name evidence="4" type="ORF">Vretimale_9484</name>
</gene>
<feature type="region of interest" description="Disordered" evidence="2">
    <location>
        <begin position="197"/>
        <end position="244"/>
    </location>
</feature>
<feature type="non-terminal residue" evidence="4">
    <location>
        <position position="951"/>
    </location>
</feature>
<proteinExistence type="predicted"/>
<feature type="compositionally biased region" description="Pro residues" evidence="2">
    <location>
        <begin position="613"/>
        <end position="634"/>
    </location>
</feature>
<protein>
    <submittedName>
        <fullName evidence="4">Uncharacterized protein</fullName>
    </submittedName>
</protein>
<feature type="region of interest" description="Disordered" evidence="2">
    <location>
        <begin position="1"/>
        <end position="180"/>
    </location>
</feature>